<sequence length="110" mass="11353">MQSQSRGSWSLVLPRRLPAVLADREQLTAAVCHVLDAAARADTQGGVVLTARTAPTSVRVTVTAVADPSADPRSGEAEGAGRRAARLPHGRSRGRSSAAGRGHGYGYGAH</sequence>
<evidence type="ECO:0000313" key="2">
    <source>
        <dbReference type="EMBL" id="MFC4466352.1"/>
    </source>
</evidence>
<organism evidence="2 3">
    <name type="scientific">Streptomyces xiangluensis</name>
    <dbReference type="NCBI Taxonomy" id="2665720"/>
    <lineage>
        <taxon>Bacteria</taxon>
        <taxon>Bacillati</taxon>
        <taxon>Actinomycetota</taxon>
        <taxon>Actinomycetes</taxon>
        <taxon>Kitasatosporales</taxon>
        <taxon>Streptomycetaceae</taxon>
        <taxon>Streptomyces</taxon>
    </lineage>
</organism>
<dbReference type="EMBL" id="JBHSFG010000029">
    <property type="protein sequence ID" value="MFC4466352.1"/>
    <property type="molecule type" value="Genomic_DNA"/>
</dbReference>
<dbReference type="Proteomes" id="UP001596012">
    <property type="component" value="Unassembled WGS sequence"/>
</dbReference>
<feature type="compositionally biased region" description="Basic residues" evidence="1">
    <location>
        <begin position="83"/>
        <end position="94"/>
    </location>
</feature>
<evidence type="ECO:0000256" key="1">
    <source>
        <dbReference type="SAM" id="MobiDB-lite"/>
    </source>
</evidence>
<feature type="compositionally biased region" description="Gly residues" evidence="1">
    <location>
        <begin position="101"/>
        <end position="110"/>
    </location>
</feature>
<keyword evidence="3" id="KW-1185">Reference proteome</keyword>
<gene>
    <name evidence="2" type="ORF">ACFPH6_17765</name>
</gene>
<accession>A0ABV8YP56</accession>
<feature type="region of interest" description="Disordered" evidence="1">
    <location>
        <begin position="65"/>
        <end position="110"/>
    </location>
</feature>
<evidence type="ECO:0000313" key="3">
    <source>
        <dbReference type="Proteomes" id="UP001596012"/>
    </source>
</evidence>
<comment type="caution">
    <text evidence="2">The sequence shown here is derived from an EMBL/GenBank/DDBJ whole genome shotgun (WGS) entry which is preliminary data.</text>
</comment>
<protein>
    <submittedName>
        <fullName evidence="2">Uncharacterized protein</fullName>
    </submittedName>
</protein>
<proteinExistence type="predicted"/>
<name>A0ABV8YP56_9ACTN</name>
<reference evidence="3" key="1">
    <citation type="journal article" date="2019" name="Int. J. Syst. Evol. Microbiol.">
        <title>The Global Catalogue of Microorganisms (GCM) 10K type strain sequencing project: providing services to taxonomists for standard genome sequencing and annotation.</title>
        <authorList>
            <consortium name="The Broad Institute Genomics Platform"/>
            <consortium name="The Broad Institute Genome Sequencing Center for Infectious Disease"/>
            <person name="Wu L."/>
            <person name="Ma J."/>
        </authorList>
    </citation>
    <scope>NUCLEOTIDE SEQUENCE [LARGE SCALE GENOMIC DNA]</scope>
    <source>
        <strain evidence="3">DT43</strain>
    </source>
</reference>